<keyword evidence="15" id="KW-1185">Reference proteome</keyword>
<keyword evidence="4 9" id="KW-0378">Hydrolase</keyword>
<dbReference type="InterPro" id="IPR001650">
    <property type="entry name" value="Helicase_C-like"/>
</dbReference>
<evidence type="ECO:0000256" key="2">
    <source>
        <dbReference type="ARBA" id="ARBA00012552"/>
    </source>
</evidence>
<dbReference type="PROSITE" id="PS00039">
    <property type="entry name" value="DEAD_ATP_HELICASE"/>
    <property type="match status" value="1"/>
</dbReference>
<keyword evidence="6 9" id="KW-0067">ATP-binding</keyword>
<feature type="compositionally biased region" description="Basic and acidic residues" evidence="10">
    <location>
        <begin position="7"/>
        <end position="17"/>
    </location>
</feature>
<dbReference type="GO" id="GO:0005524">
    <property type="term" value="F:ATP binding"/>
    <property type="evidence" value="ECO:0007669"/>
    <property type="project" value="UniProtKB-KW"/>
</dbReference>
<comment type="caution">
    <text evidence="14">The sequence shown here is derived from an EMBL/GenBank/DDBJ whole genome shotgun (WGS) entry which is preliminary data.</text>
</comment>
<protein>
    <recommendedName>
        <fullName evidence="2">RNA helicase</fullName>
        <ecNumber evidence="2">3.6.4.13</ecNumber>
    </recommendedName>
</protein>
<dbReference type="InterPro" id="IPR027417">
    <property type="entry name" value="P-loop_NTPase"/>
</dbReference>
<dbReference type="CDD" id="cd18787">
    <property type="entry name" value="SF2_C_DEAD"/>
    <property type="match status" value="1"/>
</dbReference>
<feature type="short sequence motif" description="Q motif" evidence="8">
    <location>
        <begin position="205"/>
        <end position="233"/>
    </location>
</feature>
<evidence type="ECO:0000256" key="7">
    <source>
        <dbReference type="ARBA" id="ARBA00023242"/>
    </source>
</evidence>
<evidence type="ECO:0000256" key="8">
    <source>
        <dbReference type="PROSITE-ProRule" id="PRU00552"/>
    </source>
</evidence>
<gene>
    <name evidence="14" type="ORF">CU098_000956</name>
</gene>
<dbReference type="GO" id="GO:0005634">
    <property type="term" value="C:nucleus"/>
    <property type="evidence" value="ECO:0007669"/>
    <property type="project" value="UniProtKB-SubCell"/>
</dbReference>
<feature type="domain" description="DEAD-box RNA helicase Q" evidence="13">
    <location>
        <begin position="205"/>
        <end position="233"/>
    </location>
</feature>
<evidence type="ECO:0000313" key="15">
    <source>
        <dbReference type="Proteomes" id="UP000253551"/>
    </source>
</evidence>
<feature type="region of interest" description="Disordered" evidence="10">
    <location>
        <begin position="575"/>
        <end position="635"/>
    </location>
</feature>
<evidence type="ECO:0000313" key="14">
    <source>
        <dbReference type="EMBL" id="RCH93887.1"/>
    </source>
</evidence>
<dbReference type="Gene3D" id="3.40.50.300">
    <property type="entry name" value="P-loop containing nucleotide triphosphate hydrolases"/>
    <property type="match status" value="2"/>
</dbReference>
<comment type="subcellular location">
    <subcellularLocation>
        <location evidence="1">Nucleus</location>
    </subcellularLocation>
</comment>
<dbReference type="GO" id="GO:0003724">
    <property type="term" value="F:RNA helicase activity"/>
    <property type="evidence" value="ECO:0007669"/>
    <property type="project" value="UniProtKB-EC"/>
</dbReference>
<dbReference type="EC" id="3.6.4.13" evidence="2"/>
<keyword evidence="7" id="KW-0539">Nucleus</keyword>
<evidence type="ECO:0000259" key="12">
    <source>
        <dbReference type="PROSITE" id="PS51194"/>
    </source>
</evidence>
<dbReference type="PANTHER" id="PTHR47958">
    <property type="entry name" value="ATP-DEPENDENT RNA HELICASE DBP3"/>
    <property type="match status" value="1"/>
</dbReference>
<sequence>FNFGLLKKTEGEKRKATDNVSTNKRQRPAFVDDDEDELLASAGIDIKQDTKDEEDDPLDAFMADMSEQAKNTKSEPKIRRDDIEDEDDLESYVRHMKEKGVTLGNSNQPMPVYDENANSDDEVYATAAAIDARLENSHEDPLEPVKKEIEPLPRVDHDSIDYLEIEKDFYQEHPDIAALDDMRVQAIRQELGLHVTGHQVPKPCVSFGHFGFDEDLLNAVVKAGYTEPSAIQKQAIPVAMCGRDIIGIAKTGSGKTAAFVLPMLIHIMDQQELVKGDGPIGLILAPTRELAVQIYQETRKFAKAYGLKVAAVYGGASKLEQFKDLRSGTVEILVATPGRLIDMIKMKATNLRRVSYLVLDEADRMFDLGFEPQVRSVCDNIRPDRQTLLFSATFQKRIEALARTTGQANEDITQIVQVFEEDTMKWDWLIYHLAGFCVGGSVIIFVGRKDAVDTLSHNLNQAHFECVALHGDLQQFEREKVLGDFKSNKVKILVSTDVAARGLDIKTVKTVINYDIARDIDSHTHRVGRTGRAGEKGTAYTLITQKEDRFAGELVRHLETSGQIVPPELMSLAMKNPRFRDARNSRGRRGGRGRGRGRGRHHPKTNANFEPIQFQRSSTGGLSTTPNAAKPSRWQ</sequence>
<dbReference type="InterPro" id="IPR014014">
    <property type="entry name" value="RNA_helicase_DEAD_Q_motif"/>
</dbReference>
<dbReference type="EMBL" id="PJQM01002632">
    <property type="protein sequence ID" value="RCH93887.1"/>
    <property type="molecule type" value="Genomic_DNA"/>
</dbReference>
<name>A0A367JVF9_RHIST</name>
<dbReference type="Pfam" id="PF00270">
    <property type="entry name" value="DEAD"/>
    <property type="match status" value="1"/>
</dbReference>
<evidence type="ECO:0000256" key="4">
    <source>
        <dbReference type="ARBA" id="ARBA00022801"/>
    </source>
</evidence>
<proteinExistence type="inferred from homology"/>
<dbReference type="GO" id="GO:0003676">
    <property type="term" value="F:nucleic acid binding"/>
    <property type="evidence" value="ECO:0007669"/>
    <property type="project" value="InterPro"/>
</dbReference>
<dbReference type="FunFam" id="3.40.50.300:FF:000079">
    <property type="entry name" value="probable ATP-dependent RNA helicase DDX17"/>
    <property type="match status" value="1"/>
</dbReference>
<dbReference type="Pfam" id="PF00271">
    <property type="entry name" value="Helicase_C"/>
    <property type="match status" value="1"/>
</dbReference>
<keyword evidence="5 9" id="KW-0347">Helicase</keyword>
<feature type="non-terminal residue" evidence="14">
    <location>
        <position position="1"/>
    </location>
</feature>
<dbReference type="InterPro" id="IPR000629">
    <property type="entry name" value="RNA-helicase_DEAD-box_CS"/>
</dbReference>
<dbReference type="OrthoDB" id="196131at2759"/>
<feature type="region of interest" description="Disordered" evidence="10">
    <location>
        <begin position="1"/>
        <end position="28"/>
    </location>
</feature>
<evidence type="ECO:0000256" key="1">
    <source>
        <dbReference type="ARBA" id="ARBA00004123"/>
    </source>
</evidence>
<dbReference type="SMART" id="SM00487">
    <property type="entry name" value="DEXDc"/>
    <property type="match status" value="1"/>
</dbReference>
<dbReference type="STRING" id="4846.A0A367JVF9"/>
<evidence type="ECO:0000256" key="9">
    <source>
        <dbReference type="RuleBase" id="RU000492"/>
    </source>
</evidence>
<evidence type="ECO:0000259" key="11">
    <source>
        <dbReference type="PROSITE" id="PS51192"/>
    </source>
</evidence>
<dbReference type="PROSITE" id="PS51194">
    <property type="entry name" value="HELICASE_CTER"/>
    <property type="match status" value="1"/>
</dbReference>
<organism evidence="14 15">
    <name type="scientific">Rhizopus stolonifer</name>
    <name type="common">Rhizopus nigricans</name>
    <dbReference type="NCBI Taxonomy" id="4846"/>
    <lineage>
        <taxon>Eukaryota</taxon>
        <taxon>Fungi</taxon>
        <taxon>Fungi incertae sedis</taxon>
        <taxon>Mucoromycota</taxon>
        <taxon>Mucoromycotina</taxon>
        <taxon>Mucoromycetes</taxon>
        <taxon>Mucorales</taxon>
        <taxon>Mucorineae</taxon>
        <taxon>Rhizopodaceae</taxon>
        <taxon>Rhizopus</taxon>
    </lineage>
</organism>
<feature type="compositionally biased region" description="Polar residues" evidence="10">
    <location>
        <begin position="614"/>
        <end position="627"/>
    </location>
</feature>
<evidence type="ECO:0000256" key="10">
    <source>
        <dbReference type="SAM" id="MobiDB-lite"/>
    </source>
</evidence>
<comment type="similarity">
    <text evidence="9">Belongs to the DEAD box helicase family.</text>
</comment>
<accession>A0A367JVF9</accession>
<feature type="domain" description="Helicase ATP-binding" evidence="11">
    <location>
        <begin position="236"/>
        <end position="412"/>
    </location>
</feature>
<evidence type="ECO:0000256" key="6">
    <source>
        <dbReference type="ARBA" id="ARBA00022840"/>
    </source>
</evidence>
<dbReference type="InterPro" id="IPR011545">
    <property type="entry name" value="DEAD/DEAH_box_helicase_dom"/>
</dbReference>
<evidence type="ECO:0000256" key="5">
    <source>
        <dbReference type="ARBA" id="ARBA00022806"/>
    </source>
</evidence>
<evidence type="ECO:0000256" key="3">
    <source>
        <dbReference type="ARBA" id="ARBA00022741"/>
    </source>
</evidence>
<evidence type="ECO:0000259" key="13">
    <source>
        <dbReference type="PROSITE" id="PS51195"/>
    </source>
</evidence>
<dbReference type="GO" id="GO:0016787">
    <property type="term" value="F:hydrolase activity"/>
    <property type="evidence" value="ECO:0007669"/>
    <property type="project" value="UniProtKB-KW"/>
</dbReference>
<dbReference type="InterPro" id="IPR014001">
    <property type="entry name" value="Helicase_ATP-bd"/>
</dbReference>
<feature type="compositionally biased region" description="Basic residues" evidence="10">
    <location>
        <begin position="585"/>
        <end position="604"/>
    </location>
</feature>
<dbReference type="SMART" id="SM00490">
    <property type="entry name" value="HELICc"/>
    <property type="match status" value="1"/>
</dbReference>
<keyword evidence="3 9" id="KW-0547">Nucleotide-binding</keyword>
<dbReference type="AlphaFoldDB" id="A0A367JVF9"/>
<dbReference type="SUPFAM" id="SSF52540">
    <property type="entry name" value="P-loop containing nucleoside triphosphate hydrolases"/>
    <property type="match status" value="2"/>
</dbReference>
<feature type="domain" description="Helicase C-terminal" evidence="12">
    <location>
        <begin position="411"/>
        <end position="573"/>
    </location>
</feature>
<reference evidence="14 15" key="1">
    <citation type="journal article" date="2018" name="G3 (Bethesda)">
        <title>Phylogenetic and Phylogenomic Definition of Rhizopus Species.</title>
        <authorList>
            <person name="Gryganskyi A.P."/>
            <person name="Golan J."/>
            <person name="Dolatabadi S."/>
            <person name="Mondo S."/>
            <person name="Robb S."/>
            <person name="Idnurm A."/>
            <person name="Muszewska A."/>
            <person name="Steczkiewicz K."/>
            <person name="Masonjones S."/>
            <person name="Liao H.L."/>
            <person name="Gajdeczka M.T."/>
            <person name="Anike F."/>
            <person name="Vuek A."/>
            <person name="Anishchenko I.M."/>
            <person name="Voigt K."/>
            <person name="de Hoog G.S."/>
            <person name="Smith M.E."/>
            <person name="Heitman J."/>
            <person name="Vilgalys R."/>
            <person name="Stajich J.E."/>
        </authorList>
    </citation>
    <scope>NUCLEOTIDE SEQUENCE [LARGE SCALE GENOMIC DNA]</scope>
    <source>
        <strain evidence="14 15">LSU 92-RS-03</strain>
    </source>
</reference>
<dbReference type="PROSITE" id="PS51195">
    <property type="entry name" value="Q_MOTIF"/>
    <property type="match status" value="1"/>
</dbReference>
<dbReference type="PROSITE" id="PS51192">
    <property type="entry name" value="HELICASE_ATP_BIND_1"/>
    <property type="match status" value="1"/>
</dbReference>
<dbReference type="Proteomes" id="UP000253551">
    <property type="component" value="Unassembled WGS sequence"/>
</dbReference>